<reference evidence="3 4" key="1">
    <citation type="submission" date="2020-07" db="EMBL/GenBank/DDBJ databases">
        <title>Sequencing the genomes of 1000 actinobacteria strains.</title>
        <authorList>
            <person name="Klenk H.-P."/>
        </authorList>
    </citation>
    <scope>NUCLEOTIDE SEQUENCE [LARGE SCALE GENOMIC DNA]</scope>
    <source>
        <strain evidence="3 4">DSM 100723</strain>
    </source>
</reference>
<dbReference type="Pfam" id="PF05656">
    <property type="entry name" value="DUF805"/>
    <property type="match status" value="1"/>
</dbReference>
<feature type="compositionally biased region" description="Pro residues" evidence="1">
    <location>
        <begin position="202"/>
        <end position="217"/>
    </location>
</feature>
<dbReference type="GO" id="GO:0005886">
    <property type="term" value="C:plasma membrane"/>
    <property type="evidence" value="ECO:0007669"/>
    <property type="project" value="TreeGrafter"/>
</dbReference>
<feature type="transmembrane region" description="Helical" evidence="2">
    <location>
        <begin position="124"/>
        <end position="144"/>
    </location>
</feature>
<gene>
    <name evidence="3" type="ORF">FHX74_002261</name>
</gene>
<dbReference type="PANTHER" id="PTHR34980">
    <property type="entry name" value="INNER MEMBRANE PROTEIN-RELATED-RELATED"/>
    <property type="match status" value="1"/>
</dbReference>
<accession>A0A7W3ISY1</accession>
<organism evidence="3 4">
    <name type="scientific">Microlunatus kandeliicorticis</name>
    <dbReference type="NCBI Taxonomy" id="1759536"/>
    <lineage>
        <taxon>Bacteria</taxon>
        <taxon>Bacillati</taxon>
        <taxon>Actinomycetota</taxon>
        <taxon>Actinomycetes</taxon>
        <taxon>Propionibacteriales</taxon>
        <taxon>Propionibacteriaceae</taxon>
        <taxon>Microlunatus</taxon>
    </lineage>
</organism>
<keyword evidence="4" id="KW-1185">Reference proteome</keyword>
<evidence type="ECO:0000313" key="3">
    <source>
        <dbReference type="EMBL" id="MBA8794642.1"/>
    </source>
</evidence>
<proteinExistence type="predicted"/>
<keyword evidence="2" id="KW-1133">Transmembrane helix</keyword>
<evidence type="ECO:0000256" key="1">
    <source>
        <dbReference type="SAM" id="MobiDB-lite"/>
    </source>
</evidence>
<dbReference type="InterPro" id="IPR008523">
    <property type="entry name" value="DUF805"/>
</dbReference>
<evidence type="ECO:0000313" key="4">
    <source>
        <dbReference type="Proteomes" id="UP000523079"/>
    </source>
</evidence>
<feature type="transmembrane region" description="Helical" evidence="2">
    <location>
        <begin position="88"/>
        <end position="112"/>
    </location>
</feature>
<keyword evidence="2" id="KW-0472">Membrane</keyword>
<dbReference type="Proteomes" id="UP000523079">
    <property type="component" value="Unassembled WGS sequence"/>
</dbReference>
<dbReference type="AlphaFoldDB" id="A0A7W3ISY1"/>
<feature type="region of interest" description="Disordered" evidence="1">
    <location>
        <begin position="178"/>
        <end position="234"/>
    </location>
</feature>
<name>A0A7W3ISY1_9ACTN</name>
<dbReference type="PANTHER" id="PTHR34980:SF2">
    <property type="entry name" value="INNER MEMBRANE PROTEIN YHAH-RELATED"/>
    <property type="match status" value="1"/>
</dbReference>
<evidence type="ECO:0000256" key="2">
    <source>
        <dbReference type="SAM" id="Phobius"/>
    </source>
</evidence>
<dbReference type="RefSeq" id="WP_182560186.1">
    <property type="nucleotide sequence ID" value="NZ_JACGWT010000003.1"/>
</dbReference>
<protein>
    <submittedName>
        <fullName evidence="3">Uncharacterized membrane protein YhaH (DUF805 family)</fullName>
    </submittedName>
</protein>
<comment type="caution">
    <text evidence="3">The sequence shown here is derived from an EMBL/GenBank/DDBJ whole genome shotgun (WGS) entry which is preliminary data.</text>
</comment>
<sequence>MSHGPLAPGGAVPVGPEPPLNQPAYVIGLGAAVRRALRKYAVFHGRASRREFWWWCLAQVICFAVIEALTLSIGAATADAAGTSQSPLLALPLTLLGLWVLGTIVPSIAVSVRRLHDAGHTGKLYLLNLLNAFGFVGAVVVLVFCALPSSPSGVRYDRLEPGQAPILPAGPAGWTPASPYPAQAWPQQPYPQQPFAQQPYAQPFPQPQDYPQQPYPGPSASDPDEVWRRPPPGS</sequence>
<feature type="transmembrane region" description="Helical" evidence="2">
    <location>
        <begin position="52"/>
        <end position="76"/>
    </location>
</feature>
<keyword evidence="2" id="KW-0812">Transmembrane</keyword>
<feature type="compositionally biased region" description="Low complexity" evidence="1">
    <location>
        <begin position="178"/>
        <end position="187"/>
    </location>
</feature>
<dbReference type="EMBL" id="JACGWT010000003">
    <property type="protein sequence ID" value="MBA8794642.1"/>
    <property type="molecule type" value="Genomic_DNA"/>
</dbReference>